<feature type="region of interest" description="Disordered" evidence="7">
    <location>
        <begin position="1048"/>
        <end position="1088"/>
    </location>
</feature>
<organism evidence="12 13">
    <name type="scientific">Aspergillus puulaauensis</name>
    <dbReference type="NCBI Taxonomy" id="1220207"/>
    <lineage>
        <taxon>Eukaryota</taxon>
        <taxon>Fungi</taxon>
        <taxon>Dikarya</taxon>
        <taxon>Ascomycota</taxon>
        <taxon>Pezizomycotina</taxon>
        <taxon>Eurotiomycetes</taxon>
        <taxon>Eurotiomycetidae</taxon>
        <taxon>Eurotiales</taxon>
        <taxon>Aspergillaceae</taxon>
        <taxon>Aspergillus</taxon>
    </lineage>
</organism>
<feature type="domain" description="Peptidase M16 N-terminal" evidence="8">
    <location>
        <begin position="238"/>
        <end position="294"/>
    </location>
</feature>
<dbReference type="Pfam" id="PF05193">
    <property type="entry name" value="Peptidase_M16_C"/>
    <property type="match status" value="1"/>
</dbReference>
<accession>A0A7R7XP52</accession>
<evidence type="ECO:0000256" key="3">
    <source>
        <dbReference type="ARBA" id="ARBA00022723"/>
    </source>
</evidence>
<feature type="region of interest" description="Disordered" evidence="7">
    <location>
        <begin position="50"/>
        <end position="73"/>
    </location>
</feature>
<keyword evidence="5" id="KW-0862">Zinc</keyword>
<dbReference type="Pfam" id="PF22456">
    <property type="entry name" value="PqqF-like_C_4"/>
    <property type="match status" value="1"/>
</dbReference>
<dbReference type="GO" id="GO:0005829">
    <property type="term" value="C:cytosol"/>
    <property type="evidence" value="ECO:0007669"/>
    <property type="project" value="TreeGrafter"/>
</dbReference>
<keyword evidence="3" id="KW-0479">Metal-binding</keyword>
<comment type="similarity">
    <text evidence="1">Belongs to the peptidase M16 family.</text>
</comment>
<dbReference type="PANTHER" id="PTHR43690:SF18">
    <property type="entry name" value="INSULIN-DEGRADING ENZYME-RELATED"/>
    <property type="match status" value="1"/>
</dbReference>
<protein>
    <submittedName>
        <fullName evidence="12">Insulinase (Peptidase M16)</fullName>
    </submittedName>
</protein>
<proteinExistence type="inferred from homology"/>
<feature type="region of interest" description="Disordered" evidence="7">
    <location>
        <begin position="1101"/>
        <end position="1122"/>
    </location>
</feature>
<dbReference type="GO" id="GO:0046872">
    <property type="term" value="F:metal ion binding"/>
    <property type="evidence" value="ECO:0007669"/>
    <property type="project" value="UniProtKB-KW"/>
</dbReference>
<feature type="compositionally biased region" description="Basic and acidic residues" evidence="7">
    <location>
        <begin position="1054"/>
        <end position="1082"/>
    </location>
</feature>
<evidence type="ECO:0000256" key="4">
    <source>
        <dbReference type="ARBA" id="ARBA00022801"/>
    </source>
</evidence>
<feature type="region of interest" description="Disordered" evidence="7">
    <location>
        <begin position="205"/>
        <end position="235"/>
    </location>
</feature>
<dbReference type="PANTHER" id="PTHR43690">
    <property type="entry name" value="NARDILYSIN"/>
    <property type="match status" value="1"/>
</dbReference>
<feature type="domain" description="Coenzyme PQQ synthesis protein F-like C-terminal lobe" evidence="11">
    <location>
        <begin position="899"/>
        <end position="997"/>
    </location>
</feature>
<reference evidence="12" key="2">
    <citation type="submission" date="2021-02" db="EMBL/GenBank/DDBJ databases">
        <title>Aspergillus puulaauensis MK2 genome sequence.</title>
        <authorList>
            <person name="Futagami T."/>
            <person name="Mori K."/>
            <person name="Kadooka C."/>
            <person name="Tanaka T."/>
        </authorList>
    </citation>
    <scope>NUCLEOTIDE SEQUENCE</scope>
    <source>
        <strain evidence="12">MK2</strain>
    </source>
</reference>
<feature type="compositionally biased region" description="Polar residues" evidence="7">
    <location>
        <begin position="205"/>
        <end position="223"/>
    </location>
</feature>
<feature type="domain" description="Peptidase M16 N-terminal" evidence="8">
    <location>
        <begin position="121"/>
        <end position="201"/>
    </location>
</feature>
<keyword evidence="2" id="KW-0645">Protease</keyword>
<dbReference type="InterPro" id="IPR054734">
    <property type="entry name" value="PqqF-like_C_4"/>
</dbReference>
<dbReference type="GO" id="GO:0051603">
    <property type="term" value="P:proteolysis involved in protein catabolic process"/>
    <property type="evidence" value="ECO:0007669"/>
    <property type="project" value="TreeGrafter"/>
</dbReference>
<dbReference type="EMBL" id="AP024446">
    <property type="protein sequence ID" value="BCS25065.1"/>
    <property type="molecule type" value="Genomic_DNA"/>
</dbReference>
<dbReference type="Gene3D" id="3.30.830.10">
    <property type="entry name" value="Metalloenzyme, LuxS/M16 peptidase-like"/>
    <property type="match status" value="4"/>
</dbReference>
<feature type="domain" description="Peptidase M16 middle/third" evidence="10">
    <location>
        <begin position="505"/>
        <end position="792"/>
    </location>
</feature>
<name>A0A7R7XP52_9EURO</name>
<keyword evidence="4" id="KW-0378">Hydrolase</keyword>
<dbReference type="InterPro" id="IPR032632">
    <property type="entry name" value="Peptidase_M16_M"/>
</dbReference>
<dbReference type="FunFam" id="3.30.830.10:FF:000005">
    <property type="entry name" value="nardilysin isoform X1"/>
    <property type="match status" value="1"/>
</dbReference>
<dbReference type="GO" id="GO:0004222">
    <property type="term" value="F:metalloendopeptidase activity"/>
    <property type="evidence" value="ECO:0007669"/>
    <property type="project" value="TreeGrafter"/>
</dbReference>
<evidence type="ECO:0000313" key="12">
    <source>
        <dbReference type="EMBL" id="BCS25065.1"/>
    </source>
</evidence>
<evidence type="ECO:0000256" key="2">
    <source>
        <dbReference type="ARBA" id="ARBA00022670"/>
    </source>
</evidence>
<dbReference type="RefSeq" id="XP_041557259.1">
    <property type="nucleotide sequence ID" value="XM_041704699.1"/>
</dbReference>
<dbReference type="GO" id="GO:0005739">
    <property type="term" value="C:mitochondrion"/>
    <property type="evidence" value="ECO:0007669"/>
    <property type="project" value="TreeGrafter"/>
</dbReference>
<dbReference type="Pfam" id="PF00675">
    <property type="entry name" value="Peptidase_M16"/>
    <property type="match status" value="2"/>
</dbReference>
<evidence type="ECO:0000256" key="1">
    <source>
        <dbReference type="ARBA" id="ARBA00007261"/>
    </source>
</evidence>
<evidence type="ECO:0000259" key="8">
    <source>
        <dbReference type="Pfam" id="PF00675"/>
    </source>
</evidence>
<dbReference type="Proteomes" id="UP000654913">
    <property type="component" value="Chromosome 4"/>
</dbReference>
<dbReference type="AlphaFoldDB" id="A0A7R7XP52"/>
<reference evidence="12" key="1">
    <citation type="submission" date="2021-01" db="EMBL/GenBank/DDBJ databases">
        <authorList>
            <consortium name="Aspergillus puulaauensis MK2 genome sequencing consortium"/>
            <person name="Kazuki M."/>
            <person name="Futagami T."/>
        </authorList>
    </citation>
    <scope>NUCLEOTIDE SEQUENCE</scope>
    <source>
        <strain evidence="12">MK2</strain>
    </source>
</reference>
<dbReference type="OrthoDB" id="952271at2759"/>
<dbReference type="SUPFAM" id="SSF63411">
    <property type="entry name" value="LuxS/MPP-like metallohydrolase"/>
    <property type="match status" value="4"/>
</dbReference>
<dbReference type="GO" id="GO:0043171">
    <property type="term" value="P:peptide catabolic process"/>
    <property type="evidence" value="ECO:0007669"/>
    <property type="project" value="TreeGrafter"/>
</dbReference>
<dbReference type="InterPro" id="IPR050626">
    <property type="entry name" value="Peptidase_M16"/>
</dbReference>
<evidence type="ECO:0000313" key="13">
    <source>
        <dbReference type="Proteomes" id="UP000654913"/>
    </source>
</evidence>
<feature type="domain" description="Peptidase M16 C-terminal" evidence="9">
    <location>
        <begin position="320"/>
        <end position="499"/>
    </location>
</feature>
<gene>
    <name evidence="12" type="primary">IDE1</name>
    <name evidence="12" type="ORF">APUU_41509S</name>
</gene>
<dbReference type="Pfam" id="PF16187">
    <property type="entry name" value="Peptidase_M16_M"/>
    <property type="match status" value="1"/>
</dbReference>
<feature type="compositionally biased region" description="Low complexity" evidence="7">
    <location>
        <begin position="224"/>
        <end position="234"/>
    </location>
</feature>
<evidence type="ECO:0000256" key="7">
    <source>
        <dbReference type="SAM" id="MobiDB-lite"/>
    </source>
</evidence>
<keyword evidence="6" id="KW-0482">Metalloprotease</keyword>
<keyword evidence="13" id="KW-1185">Reference proteome</keyword>
<evidence type="ECO:0000256" key="6">
    <source>
        <dbReference type="ARBA" id="ARBA00023049"/>
    </source>
</evidence>
<evidence type="ECO:0000256" key="5">
    <source>
        <dbReference type="ARBA" id="ARBA00022833"/>
    </source>
</evidence>
<dbReference type="FunFam" id="3.30.830.10:FF:000003">
    <property type="entry name" value="Insulin-degrading enzyme"/>
    <property type="match status" value="1"/>
</dbReference>
<dbReference type="InterPro" id="IPR011249">
    <property type="entry name" value="Metalloenz_LuxS/M16"/>
</dbReference>
<evidence type="ECO:0000259" key="9">
    <source>
        <dbReference type="Pfam" id="PF05193"/>
    </source>
</evidence>
<evidence type="ECO:0000259" key="10">
    <source>
        <dbReference type="Pfam" id="PF16187"/>
    </source>
</evidence>
<feature type="compositionally biased region" description="Acidic residues" evidence="7">
    <location>
        <begin position="1113"/>
        <end position="1122"/>
    </location>
</feature>
<sequence length="1122" mass="127655">MPPTRYSSVRHLWNRRLPCGISFSHPSPASRSLLAPIGAVSVPVAPHSHSASIRSHAPSLRLPHSSPKQSPLNRLSALQSITHTRKMTVKSTERLTEGLEKPLLDDRSYRVIQLPNKLEALLVHDAETDKAAAAMDVNVGSFSDPEDLQGLAHGLEHMLFMGTEKYPVENAYNQYLASHSGSSNAYTASTETNYFFEVSATGTANSEASSGQSTPNGTTNGTPAASDSAASAESVGPSPLYGALDRFAQFFVSPLFLENTLDREMRAVDSENKKNLQSDLWRLMQLNKSLSNPEHPYNHFSTGNLQTLKEEPLQRGVEIRNEFMKFYDKHYSANRMKLVVLGRESLDQLEQWVSELFANVNNKDLPQNRWDGIPIWLPNDMCKQVFAKPVMDSRSVDIYFPFPDEEKLYETQPSRYISHLIGHEGPGSILAYIKAKGWANGLSAGVMPVCPGAAFFTVSVRLTQEGLQQYQQVVKVIFEYIAMIKEREPEEWIFEEMKNLAEVEFRFKQKSPASRFTSRLSSVMQKPLPRDWLLSGSLLRKFDPEGIKKAFSYLREDNFKLIVVAQDYPGDWNTKEKWYGTEYKVEDVPEDFMANISAALKTTPETRLSELHIPHKNEFVPTRLSVEKKEVPEPAKTPKLIRHDEHVRVWFKKDDRFWVPKATVYATLRNPLVYATPANLVKSKLYCELVRDALVEYSYDAELAGLDYHLSASIFGLDVSVGGYNDKMSVLLEKVLTSMRDLVISPDRFRIIKERLTRGYKNAEYQQPYYQVGDYTRYLTAERGWLNEQYAAELEHIEAEDIQHFFPQILRQNHIEVLAHGNIYKEDALRMTDTVESTLKSRNLPESQWNVRRNMIIPAGSNYTYERPLKDPANVNHCIEYYLFIGDMHDEVLRAKLLLFAQMTDEPAFDQLRSKEQLGYVVWSGARYSATTIGYRVIIQSERAAQYLESRIESFLSNFGKTLEAMPEEEFEGHKRSVINKRLEKLKNLVSETSRFWTHIGSEYYDFLQSETDAARVRDLSKSDLIDFYKKIIEPESPTRAKLSIHLKAQAGAHEADSKEQKEQGAESKESPEDAALTKDTGKTASPTYITNVTEFKARLAVSSGPSPITDLTEFEDFDAKL</sequence>
<evidence type="ECO:0000259" key="11">
    <source>
        <dbReference type="Pfam" id="PF22456"/>
    </source>
</evidence>
<dbReference type="KEGG" id="apuu:APUU_41509S"/>
<dbReference type="InterPro" id="IPR007863">
    <property type="entry name" value="Peptidase_M16_C"/>
</dbReference>
<dbReference type="InterPro" id="IPR011765">
    <property type="entry name" value="Pept_M16_N"/>
</dbReference>
<dbReference type="GeneID" id="64975070"/>